<reference evidence="7 8" key="1">
    <citation type="submission" date="2019-09" db="EMBL/GenBank/DDBJ databases">
        <title>Phylogeny of genus Pseudoclavibacter and closely related genus.</title>
        <authorList>
            <person name="Li Y."/>
        </authorList>
    </citation>
    <scope>NUCLEOTIDE SEQUENCE [LARGE SCALE GENOMIC DNA]</scope>
    <source>
        <strain evidence="7 8">EGI 60007</strain>
    </source>
</reference>
<dbReference type="EMBL" id="WBJY01000002">
    <property type="protein sequence ID" value="KAB1648243.1"/>
    <property type="molecule type" value="Genomic_DNA"/>
</dbReference>
<dbReference type="Gene3D" id="3.40.630.10">
    <property type="entry name" value="Zn peptidases"/>
    <property type="match status" value="1"/>
</dbReference>
<dbReference type="OrthoDB" id="3665926at2"/>
<keyword evidence="3" id="KW-0479">Metal-binding</keyword>
<dbReference type="Proteomes" id="UP000431744">
    <property type="component" value="Unassembled WGS sequence"/>
</dbReference>
<dbReference type="RefSeq" id="WP_158029438.1">
    <property type="nucleotide sequence ID" value="NZ_BMHG01000001.1"/>
</dbReference>
<dbReference type="SUPFAM" id="SSF55031">
    <property type="entry name" value="Bacterial exopeptidase dimerisation domain"/>
    <property type="match status" value="1"/>
</dbReference>
<dbReference type="InterPro" id="IPR002933">
    <property type="entry name" value="Peptidase_M20"/>
</dbReference>
<dbReference type="PANTHER" id="PTHR45962">
    <property type="entry name" value="N-FATTY-ACYL-AMINO ACID SYNTHASE/HYDROLASE PM20D1"/>
    <property type="match status" value="1"/>
</dbReference>
<evidence type="ECO:0000256" key="1">
    <source>
        <dbReference type="ARBA" id="ARBA00006247"/>
    </source>
</evidence>
<evidence type="ECO:0000256" key="4">
    <source>
        <dbReference type="ARBA" id="ARBA00022801"/>
    </source>
</evidence>
<evidence type="ECO:0000256" key="3">
    <source>
        <dbReference type="ARBA" id="ARBA00022723"/>
    </source>
</evidence>
<evidence type="ECO:0000313" key="7">
    <source>
        <dbReference type="EMBL" id="KAB1648243.1"/>
    </source>
</evidence>
<accession>A0A6H9WC42</accession>
<dbReference type="Gene3D" id="1.10.150.900">
    <property type="match status" value="1"/>
</dbReference>
<feature type="domain" description="Peptidase M20 dimerisation" evidence="6">
    <location>
        <begin position="211"/>
        <end position="354"/>
    </location>
</feature>
<dbReference type="SUPFAM" id="SSF53187">
    <property type="entry name" value="Zn-dependent exopeptidases"/>
    <property type="match status" value="1"/>
</dbReference>
<keyword evidence="4 7" id="KW-0378">Hydrolase</keyword>
<keyword evidence="2" id="KW-0645">Protease</keyword>
<dbReference type="Pfam" id="PF01546">
    <property type="entry name" value="Peptidase_M20"/>
    <property type="match status" value="1"/>
</dbReference>
<evidence type="ECO:0000313" key="8">
    <source>
        <dbReference type="Proteomes" id="UP000431744"/>
    </source>
</evidence>
<dbReference type="GO" id="GO:0006508">
    <property type="term" value="P:proteolysis"/>
    <property type="evidence" value="ECO:0007669"/>
    <property type="project" value="UniProtKB-KW"/>
</dbReference>
<gene>
    <name evidence="7" type="ORF">F8O04_11055</name>
</gene>
<dbReference type="InterPro" id="IPR036264">
    <property type="entry name" value="Bact_exopeptidase_dim_dom"/>
</dbReference>
<keyword evidence="8" id="KW-1185">Reference proteome</keyword>
<dbReference type="AlphaFoldDB" id="A0A6H9WC42"/>
<proteinExistence type="inferred from homology"/>
<evidence type="ECO:0000256" key="5">
    <source>
        <dbReference type="ARBA" id="ARBA00022833"/>
    </source>
</evidence>
<dbReference type="GO" id="GO:0046872">
    <property type="term" value="F:metal ion binding"/>
    <property type="evidence" value="ECO:0007669"/>
    <property type="project" value="UniProtKB-KW"/>
</dbReference>
<evidence type="ECO:0000256" key="2">
    <source>
        <dbReference type="ARBA" id="ARBA00022670"/>
    </source>
</evidence>
<dbReference type="PANTHER" id="PTHR45962:SF1">
    <property type="entry name" value="N-FATTY-ACYL-AMINO ACID SYNTHASE_HYDROLASE PM20D1"/>
    <property type="match status" value="1"/>
</dbReference>
<comment type="similarity">
    <text evidence="1">Belongs to the peptidase M20A family.</text>
</comment>
<dbReference type="InterPro" id="IPR047177">
    <property type="entry name" value="Pept_M20A"/>
</dbReference>
<dbReference type="Gene3D" id="3.30.70.360">
    <property type="match status" value="1"/>
</dbReference>
<name>A0A6H9WC42_9MICO</name>
<organism evidence="7 8">
    <name type="scientific">Pseudoclavibacter endophyticus</name>
    <dbReference type="NCBI Taxonomy" id="1778590"/>
    <lineage>
        <taxon>Bacteria</taxon>
        <taxon>Bacillati</taxon>
        <taxon>Actinomycetota</taxon>
        <taxon>Actinomycetes</taxon>
        <taxon>Micrococcales</taxon>
        <taxon>Microbacteriaceae</taxon>
        <taxon>Pseudoclavibacter</taxon>
    </lineage>
</organism>
<evidence type="ECO:0000259" key="6">
    <source>
        <dbReference type="Pfam" id="PF07687"/>
    </source>
</evidence>
<dbReference type="GO" id="GO:0008233">
    <property type="term" value="F:peptidase activity"/>
    <property type="evidence" value="ECO:0007669"/>
    <property type="project" value="UniProtKB-KW"/>
</dbReference>
<comment type="caution">
    <text evidence="7">The sequence shown here is derived from an EMBL/GenBank/DDBJ whole genome shotgun (WGS) entry which is preliminary data.</text>
</comment>
<dbReference type="InterPro" id="IPR011650">
    <property type="entry name" value="Peptidase_M20_dimer"/>
</dbReference>
<keyword evidence="5" id="KW-0862">Zinc</keyword>
<dbReference type="Pfam" id="PF07687">
    <property type="entry name" value="M20_dimer"/>
    <property type="match status" value="1"/>
</dbReference>
<sequence>MNRDVRPIDPAVAAERLARLIRIDTVSSGDEETDAETFAAVGRELERLYPRSTERCTVTHVGRRCLQYRWDPAHESEPPATSPRATGPLVLMAHADVVPADAADGWQHPPFEGVIAAGSVHGRGALDDKGPLVAIFEAVESLAAEGFEPTRPLIISIGGDEETLGSGGADAAQAIDDAGDTPWLVLDEGGAVVDPPLPFVHGDNAMIGICEKGYASLRLRAVAAPGHSSTPTGPSAPDRLARAITRLQRRPFPAHLSRPVRAMLECLADGERGASRHVIRALAAAGPVTARIFAAIGGEPAALVRTTCAVTMLRAGTAANVSAPDATATLNLRIATGESIARTVRRVRRVIRDRTISIDVVTASEPTPVAPHDGGQFAAIGAAVAASHPGARPVPYPVMATTDSRHFHRRWPHVYRLAPVTMTAGQRASIHGIDEHITIDALGRAIAFHRALIRRSLGSPGSDPDE</sequence>
<protein>
    <submittedName>
        <fullName evidence="7">M20/M25/M40 family metallo-hydrolase</fullName>
    </submittedName>
</protein>